<name>A0A977KCQ2_9CREN</name>
<accession>A0A977KCQ2</accession>
<dbReference type="InterPro" id="IPR005155">
    <property type="entry name" value="UPF0113_PUA"/>
</dbReference>
<keyword evidence="3" id="KW-1185">Reference proteome</keyword>
<dbReference type="InterPro" id="IPR036974">
    <property type="entry name" value="PUA_sf"/>
</dbReference>
<dbReference type="Proteomes" id="UP001063698">
    <property type="component" value="Chromosome"/>
</dbReference>
<reference evidence="2" key="1">
    <citation type="submission" date="2013-11" db="EMBL/GenBank/DDBJ databases">
        <title>Comparative genomics of Ignicoccus.</title>
        <authorList>
            <person name="Podar M."/>
        </authorList>
    </citation>
    <scope>NUCLEOTIDE SEQUENCE</scope>
    <source>
        <strain evidence="2">DSM 13166</strain>
    </source>
</reference>
<gene>
    <name evidence="2" type="ORF">IPA_03815</name>
</gene>
<organism evidence="2 3">
    <name type="scientific">Ignicoccus pacificus DSM 13166</name>
    <dbReference type="NCBI Taxonomy" id="940294"/>
    <lineage>
        <taxon>Archaea</taxon>
        <taxon>Thermoproteota</taxon>
        <taxon>Thermoprotei</taxon>
        <taxon>Desulfurococcales</taxon>
        <taxon>Desulfurococcaceae</taxon>
        <taxon>Ignicoccus</taxon>
    </lineage>
</organism>
<evidence type="ECO:0000259" key="1">
    <source>
        <dbReference type="Pfam" id="PF03657"/>
    </source>
</evidence>
<evidence type="ECO:0000313" key="2">
    <source>
        <dbReference type="EMBL" id="UXD22355.1"/>
    </source>
</evidence>
<protein>
    <recommendedName>
        <fullName evidence="1">UPF0113 domain-containing protein</fullName>
    </recommendedName>
</protein>
<sequence>MRKPSPPSFFALKECLGSKLYDVKFRREGNKLFASHVEGGSYLIEEGAKVTPGGVKLLASTAGRGIIKVMDEKKAMLFLYGRDLFSKSFEVIKKPCKRGYVLVYWEDVLLGLALLKTNMAINLVDFGIFLRRGY</sequence>
<dbReference type="KEGG" id="ipc:IPA_03815"/>
<dbReference type="Gene3D" id="2.30.130.10">
    <property type="entry name" value="PUA domain"/>
    <property type="match status" value="1"/>
</dbReference>
<dbReference type="EMBL" id="CP006868">
    <property type="protein sequence ID" value="UXD22355.1"/>
    <property type="molecule type" value="Genomic_DNA"/>
</dbReference>
<dbReference type="AlphaFoldDB" id="A0A977KCQ2"/>
<dbReference type="GO" id="GO:0003723">
    <property type="term" value="F:RNA binding"/>
    <property type="evidence" value="ECO:0007669"/>
    <property type="project" value="InterPro"/>
</dbReference>
<evidence type="ECO:0000313" key="3">
    <source>
        <dbReference type="Proteomes" id="UP001063698"/>
    </source>
</evidence>
<feature type="domain" description="UPF0113" evidence="1">
    <location>
        <begin position="69"/>
        <end position="132"/>
    </location>
</feature>
<dbReference type="Pfam" id="PF03657">
    <property type="entry name" value="UPF0113"/>
    <property type="match status" value="1"/>
</dbReference>
<proteinExistence type="predicted"/>